<organism evidence="1 2">
    <name type="scientific">Coccidioides immitis (strain RS)</name>
    <name type="common">Valley fever fungus</name>
    <dbReference type="NCBI Taxonomy" id="246410"/>
    <lineage>
        <taxon>Eukaryota</taxon>
        <taxon>Fungi</taxon>
        <taxon>Dikarya</taxon>
        <taxon>Ascomycota</taxon>
        <taxon>Pezizomycotina</taxon>
        <taxon>Eurotiomycetes</taxon>
        <taxon>Eurotiomycetidae</taxon>
        <taxon>Onygenales</taxon>
        <taxon>Onygenaceae</taxon>
        <taxon>Coccidioides</taxon>
    </lineage>
</organism>
<proteinExistence type="predicted"/>
<sequence length="107" mass="12029">MPGALAWSCSMRNAIVNCVTSIDLWIRYKRQASGSSQMAIKDKTWMFWLAGNMTFRGMALPRRPSSCLQWATTWKATDHASRVSHHGAPHKYTRRVRARSAGLTGSC</sequence>
<gene>
    <name evidence="1" type="ORF">CIMG_13483</name>
</gene>
<keyword evidence="2" id="KW-1185">Reference proteome</keyword>
<dbReference type="GeneID" id="24165110"/>
<dbReference type="AlphaFoldDB" id="A0A0D8JVS2"/>
<dbReference type="RefSeq" id="XP_004446261.1">
    <property type="nucleotide sequence ID" value="XM_004446204.1"/>
</dbReference>
<dbReference type="Proteomes" id="UP000001261">
    <property type="component" value="Unassembled WGS sequence"/>
</dbReference>
<accession>A0A0D8JVS2</accession>
<name>A0A0D8JVS2_COCIM</name>
<dbReference type="InParanoid" id="A0A0D8JVS2"/>
<dbReference type="EMBL" id="GG704914">
    <property type="protein sequence ID" value="KJF61204.1"/>
    <property type="molecule type" value="Genomic_DNA"/>
</dbReference>
<reference evidence="2" key="1">
    <citation type="journal article" date="2009" name="Genome Res.">
        <title>Comparative genomic analyses of the human fungal pathogens Coccidioides and their relatives.</title>
        <authorList>
            <person name="Sharpton T.J."/>
            <person name="Stajich J.E."/>
            <person name="Rounsley S.D."/>
            <person name="Gardner M.J."/>
            <person name="Wortman J.R."/>
            <person name="Jordar V.S."/>
            <person name="Maiti R."/>
            <person name="Kodira C.D."/>
            <person name="Neafsey D.E."/>
            <person name="Zeng Q."/>
            <person name="Hung C.-Y."/>
            <person name="McMahan C."/>
            <person name="Muszewska A."/>
            <person name="Grynberg M."/>
            <person name="Mandel M.A."/>
            <person name="Kellner E.M."/>
            <person name="Barker B.M."/>
            <person name="Galgiani J.N."/>
            <person name="Orbach M.J."/>
            <person name="Kirkland T.N."/>
            <person name="Cole G.T."/>
            <person name="Henn M.R."/>
            <person name="Birren B.W."/>
            <person name="Taylor J.W."/>
        </authorList>
    </citation>
    <scope>NUCLEOTIDE SEQUENCE [LARGE SCALE GENOMIC DNA]</scope>
    <source>
        <strain evidence="2">RS</strain>
    </source>
</reference>
<evidence type="ECO:0000313" key="2">
    <source>
        <dbReference type="Proteomes" id="UP000001261"/>
    </source>
</evidence>
<dbReference type="VEuPathDB" id="FungiDB:CIMG_13483"/>
<dbReference type="KEGG" id="cim:CIMG_13483"/>
<reference evidence="2" key="2">
    <citation type="journal article" date="2010" name="Genome Res.">
        <title>Population genomic sequencing of Coccidioides fungi reveals recent hybridization and transposon control.</title>
        <authorList>
            <person name="Neafsey D.E."/>
            <person name="Barker B.M."/>
            <person name="Sharpton T.J."/>
            <person name="Stajich J.E."/>
            <person name="Park D.J."/>
            <person name="Whiston E."/>
            <person name="Hung C.-Y."/>
            <person name="McMahan C."/>
            <person name="White J."/>
            <person name="Sykes S."/>
            <person name="Heiman D."/>
            <person name="Young S."/>
            <person name="Zeng Q."/>
            <person name="Abouelleil A."/>
            <person name="Aftuck L."/>
            <person name="Bessette D."/>
            <person name="Brown A."/>
            <person name="FitzGerald M."/>
            <person name="Lui A."/>
            <person name="Macdonald J.P."/>
            <person name="Priest M."/>
            <person name="Orbach M.J."/>
            <person name="Galgiani J.N."/>
            <person name="Kirkland T.N."/>
            <person name="Cole G.T."/>
            <person name="Birren B.W."/>
            <person name="Henn M.R."/>
            <person name="Taylor J.W."/>
            <person name="Rounsley S.D."/>
        </authorList>
    </citation>
    <scope>GENOME REANNOTATION</scope>
    <source>
        <strain evidence="2">RS</strain>
    </source>
</reference>
<protein>
    <submittedName>
        <fullName evidence="1">Uncharacterized protein</fullName>
    </submittedName>
</protein>
<evidence type="ECO:0000313" key="1">
    <source>
        <dbReference type="EMBL" id="KJF61204.1"/>
    </source>
</evidence>